<protein>
    <recommendedName>
        <fullName evidence="2">Arpin</fullName>
    </recommendedName>
</protein>
<dbReference type="Pfam" id="PF10574">
    <property type="entry name" value="UPF0552"/>
    <property type="match status" value="2"/>
</dbReference>
<evidence type="ECO:0000313" key="4">
    <source>
        <dbReference type="Proteomes" id="UP001652741"/>
    </source>
</evidence>
<organism evidence="4 5">
    <name type="scientific">Salmo salar</name>
    <name type="common">Atlantic salmon</name>
    <dbReference type="NCBI Taxonomy" id="8030"/>
    <lineage>
        <taxon>Eukaryota</taxon>
        <taxon>Metazoa</taxon>
        <taxon>Chordata</taxon>
        <taxon>Craniata</taxon>
        <taxon>Vertebrata</taxon>
        <taxon>Euteleostomi</taxon>
        <taxon>Actinopterygii</taxon>
        <taxon>Neopterygii</taxon>
        <taxon>Teleostei</taxon>
        <taxon>Protacanthopterygii</taxon>
        <taxon>Salmoniformes</taxon>
        <taxon>Salmonidae</taxon>
        <taxon>Salmoninae</taxon>
        <taxon>Salmo</taxon>
    </lineage>
</organism>
<dbReference type="RefSeq" id="XP_045544163.1">
    <property type="nucleotide sequence ID" value="XM_045688207.1"/>
</dbReference>
<sequence>MSRIYNNTSLQNKPVHNEKIEHAWAPSSYQSGLGVILEGKLVDVSRHVITDVNNQKDRFYVLYRLPHVVLYWQDRFYVLYRLPHVVLYWQDRFYVLYIKPSRIHRRKFDAKGMEIEPNFSDTKKVNTGYLMSSFKVEAKGETDCLTEVQLENLVTKEDLVKVTGKHCLSGTYAFWYPEGEMSKTELETGQDIRLKTKGDGPFIFSLAKVDGGTVTKCNFAGDKEAGASWTDKIMSNKSDASSATKSEGHGEGADEEEWDD</sequence>
<dbReference type="InterPro" id="IPR018889">
    <property type="entry name" value="Arpin"/>
</dbReference>
<accession>A0ABM3CC63</accession>
<dbReference type="PANTHER" id="PTHR31199">
    <property type="entry name" value="ARPIN"/>
    <property type="match status" value="1"/>
</dbReference>
<reference evidence="5" key="1">
    <citation type="submission" date="2025-08" db="UniProtKB">
        <authorList>
            <consortium name="RefSeq"/>
        </authorList>
    </citation>
    <scope>IDENTIFICATION</scope>
</reference>
<dbReference type="GeneID" id="106560812"/>
<feature type="compositionally biased region" description="Polar residues" evidence="3">
    <location>
        <begin position="233"/>
        <end position="245"/>
    </location>
</feature>
<dbReference type="Proteomes" id="UP001652741">
    <property type="component" value="Chromosome ssa10"/>
</dbReference>
<evidence type="ECO:0000256" key="3">
    <source>
        <dbReference type="SAM" id="MobiDB-lite"/>
    </source>
</evidence>
<feature type="region of interest" description="Disordered" evidence="3">
    <location>
        <begin position="230"/>
        <end position="260"/>
    </location>
</feature>
<gene>
    <name evidence="5" type="primary">arpin</name>
</gene>
<comment type="similarity">
    <text evidence="1">Belongs to the Arpin family.</text>
</comment>
<name>A0ABM3CC63_SALSA</name>
<proteinExistence type="inferred from homology"/>
<evidence type="ECO:0000313" key="5">
    <source>
        <dbReference type="RefSeq" id="XP_045544163.1"/>
    </source>
</evidence>
<evidence type="ECO:0000256" key="2">
    <source>
        <dbReference type="ARBA" id="ARBA00019314"/>
    </source>
</evidence>
<keyword evidence="4" id="KW-1185">Reference proteome</keyword>
<dbReference type="PANTHER" id="PTHR31199:SF1">
    <property type="entry name" value="ARPIN"/>
    <property type="match status" value="1"/>
</dbReference>
<evidence type="ECO:0000256" key="1">
    <source>
        <dbReference type="ARBA" id="ARBA00008453"/>
    </source>
</evidence>